<sequence>MNNSLPVVLVHGFWHGSWCWNPVVERLAARGVPSVAVDLEGHGLRGPAPRARWARPFDAASFATEPSPVAAVTASSAAAVLAEQIRTVGGGQPVLVVAHSMGGVVATAVAELVPELVAGLVYVSAFAPVSGAPAGYYNTCPENAGEMVSRHLAADPMVVGAARIDFGDPERRDQVKETFYNDVDDRTADATIALLSTDGPAGIPLEPLTVTQERYGSVPHAYVVCGRDNVIPATLQYRFVKEIDTVSATPTEVTELDCSHSPFLSQPDALAEAIVAAGRRGVRAG</sequence>
<dbReference type="Pfam" id="PF12697">
    <property type="entry name" value="Abhydrolase_6"/>
    <property type="match status" value="1"/>
</dbReference>
<dbReference type="RefSeq" id="WP_176160875.1">
    <property type="nucleotide sequence ID" value="NZ_CP054929.1"/>
</dbReference>
<evidence type="ECO:0000259" key="1">
    <source>
        <dbReference type="Pfam" id="PF12697"/>
    </source>
</evidence>
<dbReference type="SUPFAM" id="SSF53474">
    <property type="entry name" value="alpha/beta-Hydrolases"/>
    <property type="match status" value="1"/>
</dbReference>
<dbReference type="Proteomes" id="UP000509303">
    <property type="component" value="Chromosome"/>
</dbReference>
<gene>
    <name evidence="2" type="ORF">HUT08_05790</name>
</gene>
<dbReference type="PANTHER" id="PTHR37017:SF11">
    <property type="entry name" value="ESTERASE_LIPASE_THIOESTERASE DOMAIN-CONTAINING PROTEIN"/>
    <property type="match status" value="1"/>
</dbReference>
<organism evidence="2 3">
    <name type="scientific">Streptomyces buecherae</name>
    <dbReference type="NCBI Taxonomy" id="2763006"/>
    <lineage>
        <taxon>Bacteria</taxon>
        <taxon>Bacillati</taxon>
        <taxon>Actinomycetota</taxon>
        <taxon>Actinomycetes</taxon>
        <taxon>Kitasatosporales</taxon>
        <taxon>Streptomycetaceae</taxon>
        <taxon>Streptomyces</taxon>
    </lineage>
</organism>
<dbReference type="AlphaFoldDB" id="A0A7H8N3Z1"/>
<name>A0A7H8N3Z1_9ACTN</name>
<keyword evidence="2" id="KW-0378">Hydrolase</keyword>
<proteinExistence type="predicted"/>
<dbReference type="GO" id="GO:0016787">
    <property type="term" value="F:hydrolase activity"/>
    <property type="evidence" value="ECO:0007669"/>
    <property type="project" value="UniProtKB-KW"/>
</dbReference>
<evidence type="ECO:0000313" key="2">
    <source>
        <dbReference type="EMBL" id="QKW49142.1"/>
    </source>
</evidence>
<dbReference type="InterPro" id="IPR052897">
    <property type="entry name" value="Sec-Metab_Biosynth_Hydrolase"/>
</dbReference>
<dbReference type="InterPro" id="IPR000073">
    <property type="entry name" value="AB_hydrolase_1"/>
</dbReference>
<accession>A0A7H8N3Z1</accession>
<keyword evidence="3" id="KW-1185">Reference proteome</keyword>
<reference evidence="2 3" key="1">
    <citation type="submission" date="2020-06" db="EMBL/GenBank/DDBJ databases">
        <title>Genome mining for natural products.</title>
        <authorList>
            <person name="Zhang B."/>
            <person name="Shi J."/>
            <person name="Ge H."/>
        </authorList>
    </citation>
    <scope>NUCLEOTIDE SEQUENCE [LARGE SCALE GENOMIC DNA]</scope>
    <source>
        <strain evidence="2 3">NA00687</strain>
    </source>
</reference>
<dbReference type="PANTHER" id="PTHR37017">
    <property type="entry name" value="AB HYDROLASE-1 DOMAIN-CONTAINING PROTEIN-RELATED"/>
    <property type="match status" value="1"/>
</dbReference>
<protein>
    <submittedName>
        <fullName evidence="2">Alpha/beta hydrolase</fullName>
    </submittedName>
</protein>
<dbReference type="InterPro" id="IPR029058">
    <property type="entry name" value="AB_hydrolase_fold"/>
</dbReference>
<dbReference type="Gene3D" id="3.40.50.1820">
    <property type="entry name" value="alpha/beta hydrolase"/>
    <property type="match status" value="1"/>
</dbReference>
<dbReference type="EMBL" id="CP054929">
    <property type="protein sequence ID" value="QKW49142.1"/>
    <property type="molecule type" value="Genomic_DNA"/>
</dbReference>
<evidence type="ECO:0000313" key="3">
    <source>
        <dbReference type="Proteomes" id="UP000509303"/>
    </source>
</evidence>
<feature type="domain" description="AB hydrolase-1" evidence="1">
    <location>
        <begin position="7"/>
        <end position="273"/>
    </location>
</feature>